<protein>
    <recommendedName>
        <fullName evidence="5">Homeobox domain-containing protein</fullName>
    </recommendedName>
</protein>
<dbReference type="PANTHER" id="PTHR24340">
    <property type="entry name" value="HOMEOBOX PROTEIN NKX"/>
    <property type="match status" value="1"/>
</dbReference>
<feature type="region of interest" description="Disordered" evidence="4">
    <location>
        <begin position="154"/>
        <end position="224"/>
    </location>
</feature>
<dbReference type="PROSITE" id="PS50071">
    <property type="entry name" value="HOMEOBOX_2"/>
    <property type="match status" value="2"/>
</dbReference>
<feature type="domain" description="Homeobox" evidence="5">
    <location>
        <begin position="68"/>
        <end position="118"/>
    </location>
</feature>
<dbReference type="Pfam" id="PF00046">
    <property type="entry name" value="Homeodomain"/>
    <property type="match status" value="2"/>
</dbReference>
<sequence length="365" mass="41535">MDCAQLKSIVSLVDSLVRNTHVRKSRVLPRPSHKATSPPLTPYSDVTSSSSDCDSEPDQASTPTEHSTKKKRQRTTFSPIELGELELAFRRRPYLLKEDEDELVQRLGITAKSLKVNFYLSFPARAPSLAPVSSKSLTDFSICSILGLEREITQSPSKCNSDTSPPLSPYSDCASPRPSHKATSPPLTPYSDISSSSSDCDSEPDPASTPTEHSTKEKRQRTTFSPIELGELELAFRRWPYLLKEDEEELVQRLGITAKSLKYWFQNRRAKSRKLERKMSFVCQTSPSNQFVSRPYPDHWKQGERVSCAAMESYFRDINQRTVVSRQFSVKSDRVPKFHPDQFTIRPAEPARLPYSRGLYRYQPY</sequence>
<feature type="compositionally biased region" description="Low complexity" evidence="4">
    <location>
        <begin position="189"/>
        <end position="199"/>
    </location>
</feature>
<organism evidence="6 7">
    <name type="scientific">Porites evermanni</name>
    <dbReference type="NCBI Taxonomy" id="104178"/>
    <lineage>
        <taxon>Eukaryota</taxon>
        <taxon>Metazoa</taxon>
        <taxon>Cnidaria</taxon>
        <taxon>Anthozoa</taxon>
        <taxon>Hexacorallia</taxon>
        <taxon>Scleractinia</taxon>
        <taxon>Fungiina</taxon>
        <taxon>Poritidae</taxon>
        <taxon>Porites</taxon>
    </lineage>
</organism>
<accession>A0ABN8MU60</accession>
<feature type="region of interest" description="Disordered" evidence="4">
    <location>
        <begin position="24"/>
        <end position="77"/>
    </location>
</feature>
<feature type="DNA-binding region" description="Homeobox" evidence="2">
    <location>
        <begin position="217"/>
        <end position="276"/>
    </location>
</feature>
<evidence type="ECO:0000256" key="2">
    <source>
        <dbReference type="PROSITE-ProRule" id="PRU00108"/>
    </source>
</evidence>
<reference evidence="6 7" key="1">
    <citation type="submission" date="2022-05" db="EMBL/GenBank/DDBJ databases">
        <authorList>
            <consortium name="Genoscope - CEA"/>
            <person name="William W."/>
        </authorList>
    </citation>
    <scope>NUCLEOTIDE SEQUENCE [LARGE SCALE GENOMIC DNA]</scope>
</reference>
<dbReference type="Proteomes" id="UP001159427">
    <property type="component" value="Unassembled WGS sequence"/>
</dbReference>
<comment type="subcellular location">
    <subcellularLocation>
        <location evidence="1 2 3">Nucleus</location>
    </subcellularLocation>
</comment>
<keyword evidence="7" id="KW-1185">Reference proteome</keyword>
<keyword evidence="2 3" id="KW-0371">Homeobox</keyword>
<evidence type="ECO:0000256" key="4">
    <source>
        <dbReference type="SAM" id="MobiDB-lite"/>
    </source>
</evidence>
<feature type="DNA-binding region" description="Homeobox" evidence="2">
    <location>
        <begin position="70"/>
        <end position="119"/>
    </location>
</feature>
<feature type="domain" description="Homeobox" evidence="5">
    <location>
        <begin position="215"/>
        <end position="275"/>
    </location>
</feature>
<dbReference type="InterPro" id="IPR050394">
    <property type="entry name" value="Homeobox_NK-like"/>
</dbReference>
<proteinExistence type="predicted"/>
<keyword evidence="2 3" id="KW-0539">Nucleus</keyword>
<name>A0ABN8MU60_9CNID</name>
<dbReference type="EMBL" id="CALNXI010000699">
    <property type="protein sequence ID" value="CAH3035447.1"/>
    <property type="molecule type" value="Genomic_DNA"/>
</dbReference>
<evidence type="ECO:0000259" key="5">
    <source>
        <dbReference type="PROSITE" id="PS50071"/>
    </source>
</evidence>
<evidence type="ECO:0000256" key="3">
    <source>
        <dbReference type="RuleBase" id="RU000682"/>
    </source>
</evidence>
<feature type="compositionally biased region" description="Basic residues" evidence="4">
    <location>
        <begin position="24"/>
        <end position="33"/>
    </location>
</feature>
<gene>
    <name evidence="6" type="ORF">PEVE_00039512</name>
</gene>
<dbReference type="SUPFAM" id="SSF46689">
    <property type="entry name" value="Homeodomain-like"/>
    <property type="match status" value="2"/>
</dbReference>
<dbReference type="SMART" id="SM00389">
    <property type="entry name" value="HOX"/>
    <property type="match status" value="2"/>
</dbReference>
<evidence type="ECO:0000256" key="1">
    <source>
        <dbReference type="ARBA" id="ARBA00004123"/>
    </source>
</evidence>
<dbReference type="CDD" id="cd00086">
    <property type="entry name" value="homeodomain"/>
    <property type="match status" value="2"/>
</dbReference>
<feature type="compositionally biased region" description="Polar residues" evidence="4">
    <location>
        <begin position="154"/>
        <end position="165"/>
    </location>
</feature>
<dbReference type="InterPro" id="IPR001356">
    <property type="entry name" value="HD"/>
</dbReference>
<dbReference type="InterPro" id="IPR009057">
    <property type="entry name" value="Homeodomain-like_sf"/>
</dbReference>
<dbReference type="Gene3D" id="1.10.10.60">
    <property type="entry name" value="Homeodomain-like"/>
    <property type="match status" value="2"/>
</dbReference>
<evidence type="ECO:0000313" key="7">
    <source>
        <dbReference type="Proteomes" id="UP001159427"/>
    </source>
</evidence>
<comment type="caution">
    <text evidence="6">The sequence shown here is derived from an EMBL/GenBank/DDBJ whole genome shotgun (WGS) entry which is preliminary data.</text>
</comment>
<evidence type="ECO:0000313" key="6">
    <source>
        <dbReference type="EMBL" id="CAH3035447.1"/>
    </source>
</evidence>
<keyword evidence="2 3" id="KW-0238">DNA-binding</keyword>